<proteinExistence type="predicted"/>
<feature type="signal peptide" evidence="1">
    <location>
        <begin position="1"/>
        <end position="21"/>
    </location>
</feature>
<gene>
    <name evidence="2" type="ORF">PEV8663_03750</name>
</gene>
<reference evidence="2 3" key="1">
    <citation type="submission" date="2017-05" db="EMBL/GenBank/DDBJ databases">
        <authorList>
            <person name="Song R."/>
            <person name="Chenine A.L."/>
            <person name="Ruprecht R.M."/>
        </authorList>
    </citation>
    <scope>NUCLEOTIDE SEQUENCE [LARGE SCALE GENOMIC DNA]</scope>
    <source>
        <strain evidence="2 3">CECT 8663</strain>
    </source>
</reference>
<organism evidence="2 3">
    <name type="scientific">Pelagimonas varians</name>
    <dbReference type="NCBI Taxonomy" id="696760"/>
    <lineage>
        <taxon>Bacteria</taxon>
        <taxon>Pseudomonadati</taxon>
        <taxon>Pseudomonadota</taxon>
        <taxon>Alphaproteobacteria</taxon>
        <taxon>Rhodobacterales</taxon>
        <taxon>Roseobacteraceae</taxon>
        <taxon>Pelagimonas</taxon>
    </lineage>
</organism>
<protein>
    <submittedName>
        <fullName evidence="2">Uncharacterized protein</fullName>
    </submittedName>
</protein>
<keyword evidence="1" id="KW-0732">Signal</keyword>
<dbReference type="Proteomes" id="UP000220836">
    <property type="component" value="Unassembled WGS sequence"/>
</dbReference>
<evidence type="ECO:0000313" key="3">
    <source>
        <dbReference type="Proteomes" id="UP000220836"/>
    </source>
</evidence>
<sequence length="97" mass="10813">MVLRYALPLFICFSFPPLADAQMTDVSCDDSTRMAHMLTNALGAERQGRGLRDPETLLEIWVTERNGDWIIVQNYTNGTSCIVAMGEHWEGEIPGPA</sequence>
<feature type="chain" id="PRO_5012263440" evidence="1">
    <location>
        <begin position="22"/>
        <end position="97"/>
    </location>
</feature>
<name>A0A238KZT2_9RHOB</name>
<keyword evidence="3" id="KW-1185">Reference proteome</keyword>
<evidence type="ECO:0000256" key="1">
    <source>
        <dbReference type="SAM" id="SignalP"/>
    </source>
</evidence>
<dbReference type="EMBL" id="FXYH01000017">
    <property type="protein sequence ID" value="SMX48188.1"/>
    <property type="molecule type" value="Genomic_DNA"/>
</dbReference>
<dbReference type="AlphaFoldDB" id="A0A238KZT2"/>
<accession>A0A238KZT2</accession>
<evidence type="ECO:0000313" key="2">
    <source>
        <dbReference type="EMBL" id="SMX48188.1"/>
    </source>
</evidence>